<sequence>MPAACCMLKPLKFSMRTKPLIWVSSFSSSFSRITQYALKIWTQRLRGSETQRLRDSDSETQRLIDS</sequence>
<dbReference type="EMBL" id="SRLO01019553">
    <property type="protein sequence ID" value="TNN23160.1"/>
    <property type="molecule type" value="Genomic_DNA"/>
</dbReference>
<protein>
    <submittedName>
        <fullName evidence="1">Uncharacterized protein</fullName>
    </submittedName>
</protein>
<dbReference type="AlphaFoldDB" id="A0A4Z2E3M1"/>
<dbReference type="Proteomes" id="UP000314294">
    <property type="component" value="Unassembled WGS sequence"/>
</dbReference>
<gene>
    <name evidence="1" type="ORF">EYF80_066722</name>
</gene>
<organism evidence="1 2">
    <name type="scientific">Liparis tanakae</name>
    <name type="common">Tanaka's snailfish</name>
    <dbReference type="NCBI Taxonomy" id="230148"/>
    <lineage>
        <taxon>Eukaryota</taxon>
        <taxon>Metazoa</taxon>
        <taxon>Chordata</taxon>
        <taxon>Craniata</taxon>
        <taxon>Vertebrata</taxon>
        <taxon>Euteleostomi</taxon>
        <taxon>Actinopterygii</taxon>
        <taxon>Neopterygii</taxon>
        <taxon>Teleostei</taxon>
        <taxon>Neoteleostei</taxon>
        <taxon>Acanthomorphata</taxon>
        <taxon>Eupercaria</taxon>
        <taxon>Perciformes</taxon>
        <taxon>Cottioidei</taxon>
        <taxon>Cottales</taxon>
        <taxon>Liparidae</taxon>
        <taxon>Liparis</taxon>
    </lineage>
</organism>
<accession>A0A4Z2E3M1</accession>
<reference evidence="1 2" key="1">
    <citation type="submission" date="2019-03" db="EMBL/GenBank/DDBJ databases">
        <title>First draft genome of Liparis tanakae, snailfish: a comprehensive survey of snailfish specific genes.</title>
        <authorList>
            <person name="Kim W."/>
            <person name="Song I."/>
            <person name="Jeong J.-H."/>
            <person name="Kim D."/>
            <person name="Kim S."/>
            <person name="Ryu S."/>
            <person name="Song J.Y."/>
            <person name="Lee S.K."/>
        </authorList>
    </citation>
    <scope>NUCLEOTIDE SEQUENCE [LARGE SCALE GENOMIC DNA]</scope>
    <source>
        <tissue evidence="1">Muscle</tissue>
    </source>
</reference>
<evidence type="ECO:0000313" key="2">
    <source>
        <dbReference type="Proteomes" id="UP000314294"/>
    </source>
</evidence>
<comment type="caution">
    <text evidence="1">The sequence shown here is derived from an EMBL/GenBank/DDBJ whole genome shotgun (WGS) entry which is preliminary data.</text>
</comment>
<name>A0A4Z2E3M1_9TELE</name>
<keyword evidence="2" id="KW-1185">Reference proteome</keyword>
<evidence type="ECO:0000313" key="1">
    <source>
        <dbReference type="EMBL" id="TNN23160.1"/>
    </source>
</evidence>
<proteinExistence type="predicted"/>